<comment type="similarity">
    <text evidence="7">Belongs to the nucleoporin Nup84/Nup107 family.</text>
</comment>
<comment type="subcellular location">
    <subcellularLocation>
        <location evidence="7">Nucleus</location>
        <location evidence="7">Nuclear pore complex</location>
    </subcellularLocation>
    <subcellularLocation>
        <location evidence="7">Nucleus membrane</location>
    </subcellularLocation>
</comment>
<dbReference type="GO" id="GO:0006606">
    <property type="term" value="P:protein import into nucleus"/>
    <property type="evidence" value="ECO:0007669"/>
    <property type="project" value="TreeGrafter"/>
</dbReference>
<dbReference type="GO" id="GO:0006406">
    <property type="term" value="P:mRNA export from nucleus"/>
    <property type="evidence" value="ECO:0007669"/>
    <property type="project" value="TreeGrafter"/>
</dbReference>
<dbReference type="RefSeq" id="XP_029322202.1">
    <property type="nucleotide sequence ID" value="XM_029466342.1"/>
</dbReference>
<accession>A0A2U9R5T0</accession>
<dbReference type="AlphaFoldDB" id="A0A2U9R5T0"/>
<evidence type="ECO:0000256" key="4">
    <source>
        <dbReference type="ARBA" id="ARBA00023010"/>
    </source>
</evidence>
<keyword evidence="4 7" id="KW-0811">Translocation</keyword>
<dbReference type="GO" id="GO:0031080">
    <property type="term" value="C:nuclear pore outer ring"/>
    <property type="evidence" value="ECO:0007669"/>
    <property type="project" value="TreeGrafter"/>
</dbReference>
<keyword evidence="2" id="KW-0509">mRNA transport</keyword>
<evidence type="ECO:0000256" key="5">
    <source>
        <dbReference type="ARBA" id="ARBA00023132"/>
    </source>
</evidence>
<evidence type="ECO:0000256" key="7">
    <source>
        <dbReference type="RuleBase" id="RU365072"/>
    </source>
</evidence>
<dbReference type="VEuPathDB" id="FungiDB:C5L36_0C06480"/>
<protein>
    <recommendedName>
        <fullName evidence="7">Nuclear pore complex protein</fullName>
    </recommendedName>
</protein>
<evidence type="ECO:0000313" key="9">
    <source>
        <dbReference type="Proteomes" id="UP000249293"/>
    </source>
</evidence>
<dbReference type="Gene3D" id="1.20.190.50">
    <property type="match status" value="1"/>
</dbReference>
<dbReference type="GO" id="GO:0031965">
    <property type="term" value="C:nuclear membrane"/>
    <property type="evidence" value="ECO:0007669"/>
    <property type="project" value="UniProtKB-SubCell"/>
</dbReference>
<dbReference type="Pfam" id="PF04121">
    <property type="entry name" value="Nup84_Nup100"/>
    <property type="match status" value="1"/>
</dbReference>
<gene>
    <name evidence="8" type="ORF">C5L36_0C06480</name>
</gene>
<proteinExistence type="inferred from homology"/>
<organism evidence="8 9">
    <name type="scientific">Pichia kudriavzevii</name>
    <name type="common">Yeast</name>
    <name type="synonym">Issatchenkia orientalis</name>
    <dbReference type="NCBI Taxonomy" id="4909"/>
    <lineage>
        <taxon>Eukaryota</taxon>
        <taxon>Fungi</taxon>
        <taxon>Dikarya</taxon>
        <taxon>Ascomycota</taxon>
        <taxon>Saccharomycotina</taxon>
        <taxon>Pichiomycetes</taxon>
        <taxon>Pichiales</taxon>
        <taxon>Pichiaceae</taxon>
        <taxon>Pichia</taxon>
    </lineage>
</organism>
<dbReference type="KEGG" id="pkz:C5L36_0C06480"/>
<keyword evidence="3" id="KW-0653">Protein transport</keyword>
<dbReference type="STRING" id="4909.A0A2U9R5T0"/>
<dbReference type="PANTHER" id="PTHR13003">
    <property type="entry name" value="NUP107-RELATED"/>
    <property type="match status" value="1"/>
</dbReference>
<dbReference type="EMBL" id="CP028775">
    <property type="protein sequence ID" value="AWU76725.1"/>
    <property type="molecule type" value="Genomic_DNA"/>
</dbReference>
<dbReference type="PANTHER" id="PTHR13003:SF2">
    <property type="entry name" value="NUCLEAR PORE COMPLEX PROTEIN NUP107"/>
    <property type="match status" value="1"/>
</dbReference>
<keyword evidence="9" id="KW-1185">Reference proteome</keyword>
<name>A0A2U9R5T0_PICKU</name>
<keyword evidence="6 7" id="KW-0539">Nucleus</keyword>
<dbReference type="GO" id="GO:0000973">
    <property type="term" value="P:post-transcriptional tethering of RNA polymerase II gene DNA at nuclear periphery"/>
    <property type="evidence" value="ECO:0007669"/>
    <property type="project" value="TreeGrafter"/>
</dbReference>
<keyword evidence="1 7" id="KW-0813">Transport</keyword>
<comment type="function">
    <text evidence="7">Functions as a component of the nuclear pore complex (NPC).</text>
</comment>
<evidence type="ECO:0000256" key="1">
    <source>
        <dbReference type="ARBA" id="ARBA00022448"/>
    </source>
</evidence>
<evidence type="ECO:0000256" key="3">
    <source>
        <dbReference type="ARBA" id="ARBA00022927"/>
    </source>
</evidence>
<dbReference type="OrthoDB" id="3098at2759"/>
<evidence type="ECO:0000313" key="8">
    <source>
        <dbReference type="EMBL" id="AWU76725.1"/>
    </source>
</evidence>
<comment type="subunit">
    <text evidence="7">Part of the nuclear pore complex (NPC).</text>
</comment>
<dbReference type="GO" id="GO:0017056">
    <property type="term" value="F:structural constituent of nuclear pore"/>
    <property type="evidence" value="ECO:0007669"/>
    <property type="project" value="UniProtKB-UniRule"/>
</dbReference>
<evidence type="ECO:0000256" key="6">
    <source>
        <dbReference type="ARBA" id="ARBA00023242"/>
    </source>
</evidence>
<keyword evidence="7" id="KW-0472">Membrane</keyword>
<dbReference type="Proteomes" id="UP000249293">
    <property type="component" value="Chromosome 3"/>
</dbReference>
<evidence type="ECO:0000256" key="2">
    <source>
        <dbReference type="ARBA" id="ARBA00022816"/>
    </source>
</evidence>
<sequence>MHTMDTSTGNMTSIEDVSISIEDDDIHNGFANILRRFRMDFGSDDLRSITAGFKMITVSKLMKTFEVDPNNASINNWILEFKFWSILEGLLDVKFHRDLLCGDDKRDNSSANSELPIDLKNLCEYSSETVITDQIISADSSLLQLYTVMKTLSDTFSLDFQLLNSDINMDNLNTTKWLATLNKINSFNRDPKLIKELDADAPLRSNLEIDEDDKSNDERFFSKAFELLISNNLEELQDLCQNTNNWDFALMIAGLQDRIDPVIDLDDYSNSTRPSGVKNKLLRKRTIYQLLQNEKMGLYEKACYSFLSNDFVYCNEPVDNWEQKLYLYLNNLLNIEVENKELKIIKRLGFQTNLIDKLPSPPIMSENINDILNKLNNDSNSNIRDQSKHPIRVLIGSVISDNVQTLMNNTIKSIDDLNSNDEIMNDTFILRVLTHLSIILQLTYGEKIISNYDYTKLLKCYILRLILYKKYELVPIYISFIPSDEIIQVYSHLLFQFDYESTDRISQIENMRNLDLPLENILRKTMEIAFRDTAEYYPTNVTVQLIYDVEAIDEKLYSTIFWFIDAHMYSDCLEVIVILLRRFLLVGKIASAIKFLETVSLPKLIDNYKYKVTIIEDDNDELILPDFKLLELRYYNQLFTTFKKLLDSNDKAEDINVEKFQGLVKSLNAIVREWLFPLVNYEDDEVSQDDVETYKELRRIYLPTLFNALFDLLISKRQWGKKNVRDAMDLVNLLADEKYKLYEIFNSTNELQPFMEKLSKVGCQLFGEYKEGVYVDI</sequence>
<keyword evidence="5 7" id="KW-0906">Nuclear pore complex</keyword>
<dbReference type="GeneID" id="40384520"/>
<dbReference type="InterPro" id="IPR007252">
    <property type="entry name" value="Nup84/Nup107"/>
</dbReference>
<reference evidence="8 9" key="1">
    <citation type="submission" date="2018-06" db="EMBL/GenBank/DDBJ databases">
        <title>Population genomics shows no distinction between pathogenic Candida krusei and environmental Pichia kudriavzevii: One species, four names.</title>
        <authorList>
            <person name="Douglass A.P."/>
            <person name="Offei B."/>
            <person name="Braun-Galleani S."/>
            <person name="Coughlan A.Y."/>
            <person name="Martos A."/>
            <person name="Ortiz-Merino R.A."/>
            <person name="Byrne K.P."/>
            <person name="Wolfe K.H."/>
        </authorList>
    </citation>
    <scope>NUCLEOTIDE SEQUENCE [LARGE SCALE GENOMIC DNA]</scope>
    <source>
        <strain evidence="8 9">CBS573</strain>
    </source>
</reference>
<dbReference type="Gene3D" id="1.10.3450.20">
    <property type="match status" value="1"/>
</dbReference>